<evidence type="ECO:0000256" key="1">
    <source>
        <dbReference type="SAM" id="Phobius"/>
    </source>
</evidence>
<dbReference type="WBParaSite" id="EgrG_000504000">
    <property type="protein sequence ID" value="EgrG_000504000"/>
    <property type="gene ID" value="EgrG_000504000"/>
</dbReference>
<keyword evidence="1" id="KW-1133">Transmembrane helix</keyword>
<keyword evidence="1" id="KW-0812">Transmembrane</keyword>
<reference evidence="2" key="2">
    <citation type="submission" date="2014-06" db="EMBL/GenBank/DDBJ databases">
        <authorList>
            <person name="Aslett M."/>
        </authorList>
    </citation>
    <scope>NUCLEOTIDE SEQUENCE</scope>
</reference>
<dbReference type="Proteomes" id="UP000492820">
    <property type="component" value="Unassembled WGS sequence"/>
</dbReference>
<evidence type="ECO:0000313" key="4">
    <source>
        <dbReference type="WBParaSite" id="EgrG_000504000"/>
    </source>
</evidence>
<evidence type="ECO:0000313" key="2">
    <source>
        <dbReference type="EMBL" id="CDS19709.1"/>
    </source>
</evidence>
<dbReference type="AlphaFoldDB" id="A0A068WPZ7"/>
<accession>A0A068WPZ7</accession>
<keyword evidence="1" id="KW-0472">Membrane</keyword>
<proteinExistence type="predicted"/>
<gene>
    <name evidence="2" type="ORF">EgrG_000504000</name>
</gene>
<feature type="transmembrane region" description="Helical" evidence="1">
    <location>
        <begin position="40"/>
        <end position="62"/>
    </location>
</feature>
<evidence type="ECO:0000313" key="3">
    <source>
        <dbReference type="Proteomes" id="UP000492820"/>
    </source>
</evidence>
<name>A0A068WPZ7_ECHGR</name>
<reference evidence="4" key="3">
    <citation type="submission" date="2020-10" db="UniProtKB">
        <authorList>
            <consortium name="WormBaseParasite"/>
        </authorList>
    </citation>
    <scope>IDENTIFICATION</scope>
</reference>
<sequence length="163" mass="17451">MSAMPYSREGSRIATPVVLPSPTNPEIGLCRRFGLCCSSVFLTITLLPSVGCFVARGIIVYLHRNDEFCIKNAGDISVSVLSVSQNCFEWKGLGLGLLGLGAVTFIGVSISVGLLCCFIPWRQNVNSGTNNPPGSRVVLPAQTAYVSPIESNDVAPLLQRDTY</sequence>
<feature type="transmembrane region" description="Helical" evidence="1">
    <location>
        <begin position="98"/>
        <end position="121"/>
    </location>
</feature>
<reference evidence="2 3" key="1">
    <citation type="journal article" date="2013" name="Nature">
        <title>The genomes of four tapeworm species reveal adaptations to parasitism.</title>
        <authorList>
            <person name="Tsai I.J."/>
            <person name="Zarowiecki M."/>
            <person name="Holroyd N."/>
            <person name="Garciarrubio A."/>
            <person name="Sanchez-Flores A."/>
            <person name="Brooks K.L."/>
            <person name="Tracey A."/>
            <person name="Bobes R.J."/>
            <person name="Fragoso G."/>
            <person name="Sciutto E."/>
            <person name="Aslett M."/>
            <person name="Beasley H."/>
            <person name="Bennett H.M."/>
            <person name="Cai J."/>
            <person name="Camicia F."/>
            <person name="Clark R."/>
            <person name="Cucher M."/>
            <person name="De Silva N."/>
            <person name="Day T.A."/>
            <person name="Deplazes P."/>
            <person name="Estrada K."/>
            <person name="Fernandez C."/>
            <person name="Holland P.W."/>
            <person name="Hou J."/>
            <person name="Hu S."/>
            <person name="Huckvale T."/>
            <person name="Hung S.S."/>
            <person name="Kamenetzky L."/>
            <person name="Keane J.A."/>
            <person name="Kiss F."/>
            <person name="Koziol U."/>
            <person name="Lambert O."/>
            <person name="Liu K."/>
            <person name="Luo X."/>
            <person name="Luo Y."/>
            <person name="Macchiaroli N."/>
            <person name="Nichol S."/>
            <person name="Paps J."/>
            <person name="Parkinson J."/>
            <person name="Pouchkina-Stantcheva N."/>
            <person name="Riddiford N."/>
            <person name="Rosenzvit M."/>
            <person name="Salinas G."/>
            <person name="Wasmuth J.D."/>
            <person name="Zamanian M."/>
            <person name="Zheng Y."/>
            <person name="Cai X."/>
            <person name="Soberon X."/>
            <person name="Olson P.D."/>
            <person name="Laclette J.P."/>
            <person name="Brehm K."/>
            <person name="Berriman M."/>
            <person name="Garciarrubio A."/>
            <person name="Bobes R.J."/>
            <person name="Fragoso G."/>
            <person name="Sanchez-Flores A."/>
            <person name="Estrada K."/>
            <person name="Cevallos M.A."/>
            <person name="Morett E."/>
            <person name="Gonzalez V."/>
            <person name="Portillo T."/>
            <person name="Ochoa-Leyva A."/>
            <person name="Jose M.V."/>
            <person name="Sciutto E."/>
            <person name="Landa A."/>
            <person name="Jimenez L."/>
            <person name="Valdes V."/>
            <person name="Carrero J.C."/>
            <person name="Larralde C."/>
            <person name="Morales-Montor J."/>
            <person name="Limon-Lason J."/>
            <person name="Soberon X."/>
            <person name="Laclette J.P."/>
        </authorList>
    </citation>
    <scope>NUCLEOTIDE SEQUENCE [LARGE SCALE GENOMIC DNA]</scope>
</reference>
<protein>
    <submittedName>
        <fullName evidence="4">Expressed conserved protein</fullName>
    </submittedName>
</protein>
<dbReference type="EMBL" id="LK028579">
    <property type="protein sequence ID" value="CDS19709.1"/>
    <property type="molecule type" value="Genomic_DNA"/>
</dbReference>
<organism evidence="2">
    <name type="scientific">Echinococcus granulosus</name>
    <name type="common">Hydatid tapeworm</name>
    <dbReference type="NCBI Taxonomy" id="6210"/>
    <lineage>
        <taxon>Eukaryota</taxon>
        <taxon>Metazoa</taxon>
        <taxon>Spiralia</taxon>
        <taxon>Lophotrochozoa</taxon>
        <taxon>Platyhelminthes</taxon>
        <taxon>Cestoda</taxon>
        <taxon>Eucestoda</taxon>
        <taxon>Cyclophyllidea</taxon>
        <taxon>Taeniidae</taxon>
        <taxon>Echinococcus</taxon>
        <taxon>Echinococcus granulosus group</taxon>
    </lineage>
</organism>